<dbReference type="OrthoDB" id="365640at2759"/>
<feature type="compositionally biased region" description="Polar residues" evidence="1">
    <location>
        <begin position="225"/>
        <end position="236"/>
    </location>
</feature>
<evidence type="ECO:0000313" key="2">
    <source>
        <dbReference type="EMBL" id="OMJ94954.1"/>
    </source>
</evidence>
<keyword evidence="3" id="KW-1185">Reference proteome</keyword>
<reference evidence="2 3" key="1">
    <citation type="submission" date="2016-11" db="EMBL/GenBank/DDBJ databases">
        <title>The macronuclear genome of Stentor coeruleus: a giant cell with tiny introns.</title>
        <authorList>
            <person name="Slabodnick M."/>
            <person name="Ruby J.G."/>
            <person name="Reiff S.B."/>
            <person name="Swart E.C."/>
            <person name="Gosai S."/>
            <person name="Prabakaran S."/>
            <person name="Witkowska E."/>
            <person name="Larue G.E."/>
            <person name="Fisher S."/>
            <person name="Freeman R.M."/>
            <person name="Gunawardena J."/>
            <person name="Chu W."/>
            <person name="Stover N.A."/>
            <person name="Gregory B.D."/>
            <person name="Nowacki M."/>
            <person name="Derisi J."/>
            <person name="Roy S.W."/>
            <person name="Marshall W.F."/>
            <person name="Sood P."/>
        </authorList>
    </citation>
    <scope>NUCLEOTIDE SEQUENCE [LARGE SCALE GENOMIC DNA]</scope>
    <source>
        <strain evidence="2">WM001</strain>
    </source>
</reference>
<comment type="caution">
    <text evidence="2">The sequence shown here is derived from an EMBL/GenBank/DDBJ whole genome shotgun (WGS) entry which is preliminary data.</text>
</comment>
<dbReference type="AlphaFoldDB" id="A0A1R2D122"/>
<evidence type="ECO:0000313" key="3">
    <source>
        <dbReference type="Proteomes" id="UP000187209"/>
    </source>
</evidence>
<accession>A0A1R2D122</accession>
<evidence type="ECO:0000256" key="1">
    <source>
        <dbReference type="SAM" id="MobiDB-lite"/>
    </source>
</evidence>
<proteinExistence type="predicted"/>
<gene>
    <name evidence="2" type="ORF">SteCoe_1815</name>
</gene>
<evidence type="ECO:0008006" key="4">
    <source>
        <dbReference type="Google" id="ProtNLM"/>
    </source>
</evidence>
<dbReference type="EMBL" id="MPUH01000019">
    <property type="protein sequence ID" value="OMJ94954.1"/>
    <property type="molecule type" value="Genomic_DNA"/>
</dbReference>
<sequence>MQNRPNTAMGFTDCPLNDSEIDMIPECYHYSNKCICFMCTCGKHICPSQRRVIATKHSYKSSYRRSFSRPSMTPTPPKSQITYRRNEQKMDLETEYMKKYPGFTVEYVPIEEKSTPRFNLKLDTATQYKVDYPNWGPVDYFHTKRPQHPHHDTKLKFQAVTSYEYFYQPVKIPESMKKMQTNMIKGSKFAMPMQSSSQRDYKKFSNDYLAKHEQKKVEEYKPLNYNPNQFKSTSHATYVKSGSKKKDPNVIRKLAMLNAK</sequence>
<organism evidence="2 3">
    <name type="scientific">Stentor coeruleus</name>
    <dbReference type="NCBI Taxonomy" id="5963"/>
    <lineage>
        <taxon>Eukaryota</taxon>
        <taxon>Sar</taxon>
        <taxon>Alveolata</taxon>
        <taxon>Ciliophora</taxon>
        <taxon>Postciliodesmatophora</taxon>
        <taxon>Heterotrichea</taxon>
        <taxon>Heterotrichida</taxon>
        <taxon>Stentoridae</taxon>
        <taxon>Stentor</taxon>
    </lineage>
</organism>
<feature type="region of interest" description="Disordered" evidence="1">
    <location>
        <begin position="224"/>
        <end position="245"/>
    </location>
</feature>
<dbReference type="Proteomes" id="UP000187209">
    <property type="component" value="Unassembled WGS sequence"/>
</dbReference>
<protein>
    <recommendedName>
        <fullName evidence="4">STOP protein</fullName>
    </recommendedName>
</protein>
<name>A0A1R2D122_9CILI</name>